<organism evidence="1 2">
    <name type="scientific">Hymenobacter glaciei</name>
    <dbReference type="NCBI Taxonomy" id="877209"/>
    <lineage>
        <taxon>Bacteria</taxon>
        <taxon>Pseudomonadati</taxon>
        <taxon>Bacteroidota</taxon>
        <taxon>Cytophagia</taxon>
        <taxon>Cytophagales</taxon>
        <taxon>Hymenobacteraceae</taxon>
        <taxon>Hymenobacter</taxon>
    </lineage>
</organism>
<evidence type="ECO:0008006" key="3">
    <source>
        <dbReference type="Google" id="ProtNLM"/>
    </source>
</evidence>
<name>A0ABP7ULY0_9BACT</name>
<accession>A0ABP7ULY0</accession>
<protein>
    <recommendedName>
        <fullName evidence="3">RES domain-containing protein</fullName>
    </recommendedName>
</protein>
<dbReference type="Proteomes" id="UP001501469">
    <property type="component" value="Unassembled WGS sequence"/>
</dbReference>
<evidence type="ECO:0000313" key="2">
    <source>
        <dbReference type="Proteomes" id="UP001501469"/>
    </source>
</evidence>
<evidence type="ECO:0000313" key="1">
    <source>
        <dbReference type="EMBL" id="GAA4047161.1"/>
    </source>
</evidence>
<keyword evidence="2" id="KW-1185">Reference proteome</keyword>
<comment type="caution">
    <text evidence="1">The sequence shown here is derived from an EMBL/GenBank/DDBJ whole genome shotgun (WGS) entry which is preliminary data.</text>
</comment>
<dbReference type="EMBL" id="BAABDK010000029">
    <property type="protein sequence ID" value="GAA4047161.1"/>
    <property type="molecule type" value="Genomic_DNA"/>
</dbReference>
<proteinExistence type="predicted"/>
<reference evidence="2" key="1">
    <citation type="journal article" date="2019" name="Int. J. Syst. Evol. Microbiol.">
        <title>The Global Catalogue of Microorganisms (GCM) 10K type strain sequencing project: providing services to taxonomists for standard genome sequencing and annotation.</title>
        <authorList>
            <consortium name="The Broad Institute Genomics Platform"/>
            <consortium name="The Broad Institute Genome Sequencing Center for Infectious Disease"/>
            <person name="Wu L."/>
            <person name="Ma J."/>
        </authorList>
    </citation>
    <scope>NUCLEOTIDE SEQUENCE [LARGE SCALE GENOMIC DNA]</scope>
    <source>
        <strain evidence="2">JCM 17225</strain>
    </source>
</reference>
<gene>
    <name evidence="1" type="ORF">GCM10022409_36590</name>
</gene>
<sequence>MSLAKRLKDYRFTSKDTVQAPEGWAGPYLPIPVGIRLKHPGWEMKEYIHNTPELLLLGQKFDSLQHTTSVLPGPITIPGCEVKTESASFLEALKVDNFFDWSKYGLGIVELSEIAFSADNRYAVFYMHNIRGGGCLRSDSGFVFMENSAEGWKVKLVSEELQNP</sequence>